<sequence>MSLHETNLPVVSAPAPTQFTTLTVVAIVLAVLSLLWSFVDPRLIEGVPVWMKPVKFALSFALFFGTLALVETRLSAPGRDGWTLRATGWVMGAAFLSEMAYMMYQAGRGEASHFNLSTPFTELMYSTVMAVGAVALVIGTAVVGWVVKRDQAASLSPALREAIWLGFLLTFVLTMIVAGYMSSGSTRFVGVHPDGAPTLPLVGWSGVTGDLRPAHFASLHAMQALPLLALWLGRGKEAPGAVRTIRIAAFVYATLTFAIFAQALMGLPLIPLG</sequence>
<reference evidence="2 3" key="2">
    <citation type="submission" date="2024-08" db="EMBL/GenBank/DDBJ databases">
        <title>Phylogenomic analyses of a clade within the roseobacter group suggest taxonomic reassignments of species of the genera Aestuariivita, Citreicella, Loktanella, Nautella, Pelagibaca, Ruegeria, Thalassobius, Thiobacimonas and Tropicibacter, and the proposal o.</title>
        <authorList>
            <person name="Jeon C.O."/>
        </authorList>
    </citation>
    <scope>NUCLEOTIDE SEQUENCE [LARGE SCALE GENOMIC DNA]</scope>
    <source>
        <strain evidence="2 3">SS1-5</strain>
    </source>
</reference>
<evidence type="ECO:0000313" key="2">
    <source>
        <dbReference type="EMBL" id="WZU66421.1"/>
    </source>
</evidence>
<evidence type="ECO:0000313" key="3">
    <source>
        <dbReference type="Proteomes" id="UP001470809"/>
    </source>
</evidence>
<dbReference type="Proteomes" id="UP001470809">
    <property type="component" value="Chromosome"/>
</dbReference>
<keyword evidence="1" id="KW-1133">Transmembrane helix</keyword>
<dbReference type="AlphaFoldDB" id="A0AAN0NHP2"/>
<feature type="transmembrane region" description="Helical" evidence="1">
    <location>
        <begin position="82"/>
        <end position="104"/>
    </location>
</feature>
<reference evidence="3" key="1">
    <citation type="submission" date="2024-04" db="EMBL/GenBank/DDBJ databases">
        <title>Phylogenomic analyses of a clade within the roseobacter group suggest taxonomic reassignments of species of the genera Aestuariivita, Citreicella, Loktanella, Nautella, Pelagibaca, Ruegeria, Thalassobius, Thiobacimonas and Tropicibacter, and the proposal o.</title>
        <authorList>
            <person name="Jeon C.O."/>
        </authorList>
    </citation>
    <scope>NUCLEOTIDE SEQUENCE [LARGE SCALE GENOMIC DNA]</scope>
    <source>
        <strain evidence="3">SS1-5</strain>
    </source>
</reference>
<name>A0AAN0NHP2_9RHOB</name>
<feature type="transmembrane region" description="Helical" evidence="1">
    <location>
        <begin position="50"/>
        <end position="70"/>
    </location>
</feature>
<feature type="transmembrane region" description="Helical" evidence="1">
    <location>
        <begin position="245"/>
        <end position="270"/>
    </location>
</feature>
<feature type="transmembrane region" description="Helical" evidence="1">
    <location>
        <begin position="159"/>
        <end position="181"/>
    </location>
</feature>
<keyword evidence="3" id="KW-1185">Reference proteome</keyword>
<organism evidence="2 3">
    <name type="scientific">Yoonia rhodophyticola</name>
    <dbReference type="NCBI Taxonomy" id="3137370"/>
    <lineage>
        <taxon>Bacteria</taxon>
        <taxon>Pseudomonadati</taxon>
        <taxon>Pseudomonadota</taxon>
        <taxon>Alphaproteobacteria</taxon>
        <taxon>Rhodobacterales</taxon>
        <taxon>Paracoccaceae</taxon>
        <taxon>Yoonia</taxon>
    </lineage>
</organism>
<accession>A0AAN0NHP2</accession>
<gene>
    <name evidence="2" type="ORF">AABB31_15350</name>
</gene>
<evidence type="ECO:0000256" key="1">
    <source>
        <dbReference type="SAM" id="Phobius"/>
    </source>
</evidence>
<feature type="transmembrane region" description="Helical" evidence="1">
    <location>
        <begin position="21"/>
        <end position="38"/>
    </location>
</feature>
<keyword evidence="1" id="KW-0472">Membrane</keyword>
<dbReference type="KEGG" id="yrh:AABB31_15350"/>
<dbReference type="RefSeq" id="WP_342075744.1">
    <property type="nucleotide sequence ID" value="NZ_CP151767.2"/>
</dbReference>
<dbReference type="EMBL" id="CP151767">
    <property type="protein sequence ID" value="WZU66421.1"/>
    <property type="molecule type" value="Genomic_DNA"/>
</dbReference>
<proteinExistence type="predicted"/>
<keyword evidence="1" id="KW-0812">Transmembrane</keyword>
<feature type="transmembrane region" description="Helical" evidence="1">
    <location>
        <begin position="124"/>
        <end position="147"/>
    </location>
</feature>
<protein>
    <submittedName>
        <fullName evidence="2">Uncharacterized protein</fullName>
    </submittedName>
</protein>